<evidence type="ECO:0000313" key="5">
    <source>
        <dbReference type="EMBL" id="WVX81687.1"/>
    </source>
</evidence>
<dbReference type="SMART" id="SM00382">
    <property type="entry name" value="AAA"/>
    <property type="match status" value="1"/>
</dbReference>
<accession>A0ABZ2CEB0</accession>
<keyword evidence="3 5" id="KW-0067">ATP-binding</keyword>
<dbReference type="EMBL" id="CP137640">
    <property type="protein sequence ID" value="WVX81687.1"/>
    <property type="molecule type" value="Genomic_DNA"/>
</dbReference>
<evidence type="ECO:0000256" key="2">
    <source>
        <dbReference type="ARBA" id="ARBA00022741"/>
    </source>
</evidence>
<protein>
    <submittedName>
        <fullName evidence="5">ABC transporter ATP-binding protein</fullName>
    </submittedName>
</protein>
<reference evidence="5 6" key="1">
    <citation type="submission" date="2023-10" db="EMBL/GenBank/DDBJ databases">
        <title>Niallia locisalis sp.nov. isolated from a salt pond sample.</title>
        <authorList>
            <person name="Li X.-J."/>
            <person name="Dong L."/>
        </authorList>
    </citation>
    <scope>NUCLEOTIDE SEQUENCE [LARGE SCALE GENOMIC DNA]</scope>
    <source>
        <strain evidence="5 6">DSM 29761</strain>
    </source>
</reference>
<dbReference type="InterPro" id="IPR027417">
    <property type="entry name" value="P-loop_NTPase"/>
</dbReference>
<feature type="domain" description="ABC transporter" evidence="4">
    <location>
        <begin position="7"/>
        <end position="235"/>
    </location>
</feature>
<name>A0ABZ2CEB0_9BACI</name>
<dbReference type="InterPro" id="IPR017871">
    <property type="entry name" value="ABC_transporter-like_CS"/>
</dbReference>
<evidence type="ECO:0000256" key="1">
    <source>
        <dbReference type="ARBA" id="ARBA00022448"/>
    </source>
</evidence>
<gene>
    <name evidence="5" type="ORF">R4Z09_01170</name>
</gene>
<dbReference type="Pfam" id="PF00005">
    <property type="entry name" value="ABC_tran"/>
    <property type="match status" value="1"/>
</dbReference>
<evidence type="ECO:0000259" key="4">
    <source>
        <dbReference type="PROSITE" id="PS50893"/>
    </source>
</evidence>
<dbReference type="GO" id="GO:0005524">
    <property type="term" value="F:ATP binding"/>
    <property type="evidence" value="ECO:0007669"/>
    <property type="project" value="UniProtKB-KW"/>
</dbReference>
<dbReference type="Proteomes" id="UP001357223">
    <property type="component" value="Chromosome"/>
</dbReference>
<dbReference type="PANTHER" id="PTHR42781:SF8">
    <property type="entry name" value="BICARBONATE TRANSPORT ATP-BINDING PROTEIN CMPC"/>
    <property type="match status" value="1"/>
</dbReference>
<keyword evidence="2" id="KW-0547">Nucleotide-binding</keyword>
<dbReference type="PANTHER" id="PTHR42781">
    <property type="entry name" value="SPERMIDINE/PUTRESCINE IMPORT ATP-BINDING PROTEIN POTA"/>
    <property type="match status" value="1"/>
</dbReference>
<organism evidence="5 6">
    <name type="scientific">Niallia oryzisoli</name>
    <dbReference type="NCBI Taxonomy" id="1737571"/>
    <lineage>
        <taxon>Bacteria</taxon>
        <taxon>Bacillati</taxon>
        <taxon>Bacillota</taxon>
        <taxon>Bacilli</taxon>
        <taxon>Bacillales</taxon>
        <taxon>Bacillaceae</taxon>
        <taxon>Niallia</taxon>
    </lineage>
</organism>
<keyword evidence="1" id="KW-0813">Transport</keyword>
<dbReference type="Gene3D" id="3.40.50.300">
    <property type="entry name" value="P-loop containing nucleotide triphosphate hydrolases"/>
    <property type="match status" value="1"/>
</dbReference>
<dbReference type="InterPro" id="IPR003593">
    <property type="entry name" value="AAA+_ATPase"/>
</dbReference>
<dbReference type="InterPro" id="IPR050093">
    <property type="entry name" value="ABC_SmlMolc_Importer"/>
</dbReference>
<dbReference type="PROSITE" id="PS00211">
    <property type="entry name" value="ABC_TRANSPORTER_1"/>
    <property type="match status" value="1"/>
</dbReference>
<dbReference type="InterPro" id="IPR003439">
    <property type="entry name" value="ABC_transporter-like_ATP-bd"/>
</dbReference>
<evidence type="ECO:0000256" key="3">
    <source>
        <dbReference type="ARBA" id="ARBA00022840"/>
    </source>
</evidence>
<dbReference type="RefSeq" id="WP_338450598.1">
    <property type="nucleotide sequence ID" value="NZ_CP137640.1"/>
</dbReference>
<keyword evidence="6" id="KW-1185">Reference proteome</keyword>
<proteinExistence type="predicted"/>
<evidence type="ECO:0000313" key="6">
    <source>
        <dbReference type="Proteomes" id="UP001357223"/>
    </source>
</evidence>
<sequence>MSNEDYVVLSDVSFQFGEQVILNHVNLSLNKGTSYALIGKSGVGKSTLLNLIAGFIQPSQGSLIIGGQTVKKSKGQTAFLLQDLGLFPWQTVTEAIMMPLELKNEKNPTAAKEQVLSLLREMELEGLKDKYPHELSGGQRQRVAIARALIGKPELLLMDEPTSSLDAMTKEHIQQLILAQQQKLKTTFLFVSHDIEEAVFLGEVILILNKNGTVQEVKNLYFAQKDAKEQLGFYEACIEIRKLMNMETTVHEHHTKNS</sequence>
<dbReference type="SUPFAM" id="SSF52540">
    <property type="entry name" value="P-loop containing nucleoside triphosphate hydrolases"/>
    <property type="match status" value="1"/>
</dbReference>
<dbReference type="PROSITE" id="PS50893">
    <property type="entry name" value="ABC_TRANSPORTER_2"/>
    <property type="match status" value="1"/>
</dbReference>